<dbReference type="Proteomes" id="UP000521943">
    <property type="component" value="Unassembled WGS sequence"/>
</dbReference>
<keyword evidence="4" id="KW-0067">ATP-binding</keyword>
<evidence type="ECO:0000256" key="3">
    <source>
        <dbReference type="ARBA" id="ARBA00022777"/>
    </source>
</evidence>
<evidence type="ECO:0000259" key="5">
    <source>
        <dbReference type="PROSITE" id="PS50011"/>
    </source>
</evidence>
<dbReference type="PROSITE" id="PS00109">
    <property type="entry name" value="PROTEIN_KINASE_TYR"/>
    <property type="match status" value="1"/>
</dbReference>
<dbReference type="GO" id="GO:0005524">
    <property type="term" value="F:ATP binding"/>
    <property type="evidence" value="ECO:0007669"/>
    <property type="project" value="UniProtKB-KW"/>
</dbReference>
<dbReference type="Pfam" id="PF00069">
    <property type="entry name" value="Pkinase"/>
    <property type="match status" value="1"/>
</dbReference>
<feature type="non-terminal residue" evidence="6">
    <location>
        <position position="1"/>
    </location>
</feature>
<dbReference type="PROSITE" id="PS50011">
    <property type="entry name" value="PROTEIN_KINASE_DOM"/>
    <property type="match status" value="1"/>
</dbReference>
<protein>
    <submittedName>
        <fullName evidence="6">Kinase-like domain-containing protein</fullName>
    </submittedName>
</protein>
<keyword evidence="1" id="KW-0808">Transferase</keyword>
<keyword evidence="7" id="KW-1185">Reference proteome</keyword>
<evidence type="ECO:0000256" key="1">
    <source>
        <dbReference type="ARBA" id="ARBA00022679"/>
    </source>
</evidence>
<reference evidence="6 7" key="1">
    <citation type="submission" date="2020-07" db="EMBL/GenBank/DDBJ databases">
        <title>Comparative genomics of pyrophilous fungi reveals a link between fire events and developmental genes.</title>
        <authorList>
            <consortium name="DOE Joint Genome Institute"/>
            <person name="Steindorff A.S."/>
            <person name="Carver A."/>
            <person name="Calhoun S."/>
            <person name="Stillman K."/>
            <person name="Liu H."/>
            <person name="Lipzen A."/>
            <person name="Pangilinan J."/>
            <person name="Labutti K."/>
            <person name="Bruns T.D."/>
            <person name="Grigoriev I.V."/>
        </authorList>
    </citation>
    <scope>NUCLEOTIDE SEQUENCE [LARGE SCALE GENOMIC DNA]</scope>
    <source>
        <strain evidence="6 7">CBS 144469</strain>
    </source>
</reference>
<dbReference type="AlphaFoldDB" id="A0A8H6H6N5"/>
<dbReference type="EMBL" id="JACGCI010000244">
    <property type="protein sequence ID" value="KAF6741450.1"/>
    <property type="molecule type" value="Genomic_DNA"/>
</dbReference>
<proteinExistence type="predicted"/>
<feature type="domain" description="Protein kinase" evidence="5">
    <location>
        <begin position="1"/>
        <end position="243"/>
    </location>
</feature>
<evidence type="ECO:0000256" key="2">
    <source>
        <dbReference type="ARBA" id="ARBA00022741"/>
    </source>
</evidence>
<dbReference type="InterPro" id="IPR008266">
    <property type="entry name" value="Tyr_kinase_AS"/>
</dbReference>
<comment type="caution">
    <text evidence="6">The sequence shown here is derived from an EMBL/GenBank/DDBJ whole genome shotgun (WGS) entry which is preliminary data.</text>
</comment>
<gene>
    <name evidence="6" type="ORF">DFP72DRAFT_833462</name>
</gene>
<sequence>EGLLWFHSQGPGVLPFLGYYIREEGAHNSAFYLISPCQESGTLIEYLKGRHKGNARRILTLDVVEGLVSLHKKGIIHGDIRGCNIFINDAGHALIGEFGCARLSSDGPIFVSRHNGPLGDPVGAIAYQPREHLHALRNDGPIVPSASADIYSFACLIYEVYTGLPPFYDISPHHQSWVRDCHIIEEVASDLSRLPLKPRGAGLALAGCPKGFTSEVWGLMEECWDRNIHNRPSASAIVGRPLFADVSD</sequence>
<dbReference type="PANTHER" id="PTHR44329">
    <property type="entry name" value="SERINE/THREONINE-PROTEIN KINASE TNNI3K-RELATED"/>
    <property type="match status" value="1"/>
</dbReference>
<dbReference type="InterPro" id="IPR011009">
    <property type="entry name" value="Kinase-like_dom_sf"/>
</dbReference>
<dbReference type="InterPro" id="IPR000719">
    <property type="entry name" value="Prot_kinase_dom"/>
</dbReference>
<dbReference type="GO" id="GO:0004674">
    <property type="term" value="F:protein serine/threonine kinase activity"/>
    <property type="evidence" value="ECO:0007669"/>
    <property type="project" value="TreeGrafter"/>
</dbReference>
<keyword evidence="3 6" id="KW-0418">Kinase</keyword>
<dbReference type="OrthoDB" id="122279at2759"/>
<evidence type="ECO:0000256" key="4">
    <source>
        <dbReference type="ARBA" id="ARBA00022840"/>
    </source>
</evidence>
<keyword evidence="2" id="KW-0547">Nucleotide-binding</keyword>
<dbReference type="PANTHER" id="PTHR44329:SF288">
    <property type="entry name" value="MITOGEN-ACTIVATED PROTEIN KINASE KINASE KINASE 20"/>
    <property type="match status" value="1"/>
</dbReference>
<evidence type="ECO:0000313" key="6">
    <source>
        <dbReference type="EMBL" id="KAF6741450.1"/>
    </source>
</evidence>
<evidence type="ECO:0000313" key="7">
    <source>
        <dbReference type="Proteomes" id="UP000521943"/>
    </source>
</evidence>
<dbReference type="Gene3D" id="1.10.510.10">
    <property type="entry name" value="Transferase(Phosphotransferase) domain 1"/>
    <property type="match status" value="1"/>
</dbReference>
<organism evidence="6 7">
    <name type="scientific">Ephemerocybe angulata</name>
    <dbReference type="NCBI Taxonomy" id="980116"/>
    <lineage>
        <taxon>Eukaryota</taxon>
        <taxon>Fungi</taxon>
        <taxon>Dikarya</taxon>
        <taxon>Basidiomycota</taxon>
        <taxon>Agaricomycotina</taxon>
        <taxon>Agaricomycetes</taxon>
        <taxon>Agaricomycetidae</taxon>
        <taxon>Agaricales</taxon>
        <taxon>Agaricineae</taxon>
        <taxon>Psathyrellaceae</taxon>
        <taxon>Ephemerocybe</taxon>
    </lineage>
</organism>
<accession>A0A8H6H6N5</accession>
<dbReference type="SMART" id="SM00220">
    <property type="entry name" value="S_TKc"/>
    <property type="match status" value="1"/>
</dbReference>
<dbReference type="SUPFAM" id="SSF56112">
    <property type="entry name" value="Protein kinase-like (PK-like)"/>
    <property type="match status" value="1"/>
</dbReference>
<name>A0A8H6H6N5_9AGAR</name>
<dbReference type="InterPro" id="IPR051681">
    <property type="entry name" value="Ser/Thr_Kinases-Pseudokinases"/>
</dbReference>